<feature type="domain" description="GST N-terminal" evidence="1">
    <location>
        <begin position="1"/>
        <end position="78"/>
    </location>
</feature>
<comment type="caution">
    <text evidence="3">The sequence shown here is derived from an EMBL/GenBank/DDBJ whole genome shotgun (WGS) entry which is preliminary data.</text>
</comment>
<proteinExistence type="predicted"/>
<dbReference type="InterPro" id="IPR004045">
    <property type="entry name" value="Glutathione_S-Trfase_N"/>
</dbReference>
<dbReference type="AlphaFoldDB" id="A0A8J2SIH7"/>
<evidence type="ECO:0008006" key="5">
    <source>
        <dbReference type="Google" id="ProtNLM"/>
    </source>
</evidence>
<dbReference type="Gene3D" id="1.20.1050.10">
    <property type="match status" value="1"/>
</dbReference>
<sequence>MKVTYFQLWARGPSIVLALEHAGVDYEAAFPDNWKELKPTTPWGALPLFEAPLAGKVLTLGHELAILAYIERKCPVVAGADEREWAVSQQFVHQAEDVYKALVAKQPTLYETDKVSKEALAEWWAGDDRTLHNRKQGLQVHLALLEAAAAATPGKAGYLTCDGKSVGECKLWATLHMLVLIKSDVLAPFPALTAFYERFGGEEATKRVVDSGGRFPGPLKQYFVAAE</sequence>
<dbReference type="InterPro" id="IPR010987">
    <property type="entry name" value="Glutathione-S-Trfase_C-like"/>
</dbReference>
<feature type="domain" description="GST C-terminal" evidence="2">
    <location>
        <begin position="81"/>
        <end position="219"/>
    </location>
</feature>
<name>A0A8J2SIH7_9STRA</name>
<dbReference type="SUPFAM" id="SSF47616">
    <property type="entry name" value="GST C-terminal domain-like"/>
    <property type="match status" value="1"/>
</dbReference>
<organism evidence="3 4">
    <name type="scientific">Pelagomonas calceolata</name>
    <dbReference type="NCBI Taxonomy" id="35677"/>
    <lineage>
        <taxon>Eukaryota</taxon>
        <taxon>Sar</taxon>
        <taxon>Stramenopiles</taxon>
        <taxon>Ochrophyta</taxon>
        <taxon>Pelagophyceae</taxon>
        <taxon>Pelagomonadales</taxon>
        <taxon>Pelagomonadaceae</taxon>
        <taxon>Pelagomonas</taxon>
    </lineage>
</organism>
<evidence type="ECO:0000313" key="3">
    <source>
        <dbReference type="EMBL" id="CAH0367262.1"/>
    </source>
</evidence>
<dbReference type="OrthoDB" id="420389at2759"/>
<dbReference type="GO" id="GO:0006749">
    <property type="term" value="P:glutathione metabolic process"/>
    <property type="evidence" value="ECO:0007669"/>
    <property type="project" value="TreeGrafter"/>
</dbReference>
<dbReference type="Proteomes" id="UP000789595">
    <property type="component" value="Unassembled WGS sequence"/>
</dbReference>
<dbReference type="Pfam" id="PF02798">
    <property type="entry name" value="GST_N"/>
    <property type="match status" value="1"/>
</dbReference>
<evidence type="ECO:0000313" key="4">
    <source>
        <dbReference type="Proteomes" id="UP000789595"/>
    </source>
</evidence>
<dbReference type="Gene3D" id="3.40.30.10">
    <property type="entry name" value="Glutaredoxin"/>
    <property type="match status" value="1"/>
</dbReference>
<dbReference type="PROSITE" id="PS50404">
    <property type="entry name" value="GST_NTER"/>
    <property type="match status" value="1"/>
</dbReference>
<gene>
    <name evidence="3" type="ORF">PECAL_2P02760</name>
</gene>
<dbReference type="SUPFAM" id="SSF52833">
    <property type="entry name" value="Thioredoxin-like"/>
    <property type="match status" value="1"/>
</dbReference>
<evidence type="ECO:0000259" key="1">
    <source>
        <dbReference type="PROSITE" id="PS50404"/>
    </source>
</evidence>
<dbReference type="PANTHER" id="PTHR11571">
    <property type="entry name" value="GLUTATHIONE S-TRANSFERASE"/>
    <property type="match status" value="1"/>
</dbReference>
<dbReference type="PROSITE" id="PS50405">
    <property type="entry name" value="GST_CTER"/>
    <property type="match status" value="1"/>
</dbReference>
<dbReference type="InterPro" id="IPR050213">
    <property type="entry name" value="GST_superfamily"/>
</dbReference>
<reference evidence="3" key="1">
    <citation type="submission" date="2021-11" db="EMBL/GenBank/DDBJ databases">
        <authorList>
            <consortium name="Genoscope - CEA"/>
            <person name="William W."/>
        </authorList>
    </citation>
    <scope>NUCLEOTIDE SEQUENCE</scope>
</reference>
<dbReference type="GO" id="GO:0004364">
    <property type="term" value="F:glutathione transferase activity"/>
    <property type="evidence" value="ECO:0007669"/>
    <property type="project" value="TreeGrafter"/>
</dbReference>
<dbReference type="InterPro" id="IPR036249">
    <property type="entry name" value="Thioredoxin-like_sf"/>
</dbReference>
<dbReference type="EMBL" id="CAKKNE010000002">
    <property type="protein sequence ID" value="CAH0367262.1"/>
    <property type="molecule type" value="Genomic_DNA"/>
</dbReference>
<dbReference type="InterPro" id="IPR036282">
    <property type="entry name" value="Glutathione-S-Trfase_C_sf"/>
</dbReference>
<protein>
    <recommendedName>
        <fullName evidence="5">Glutathione transferase</fullName>
    </recommendedName>
</protein>
<evidence type="ECO:0000259" key="2">
    <source>
        <dbReference type="PROSITE" id="PS50405"/>
    </source>
</evidence>
<accession>A0A8J2SIH7</accession>
<keyword evidence="4" id="KW-1185">Reference proteome</keyword>